<name>A0A1F6NRH3_9BACT</name>
<dbReference type="SUPFAM" id="SSF49764">
    <property type="entry name" value="HSP20-like chaperones"/>
    <property type="match status" value="1"/>
</dbReference>
<sequence length="153" mass="17415">MKNKKNTHGFAMILEDTKNFYTETDASPITSSDFKEWINGDVEEGKLTIDVAQNDTHIFVVSTMAGARPDKIEVMVHNDLLTIRGTRYSPLENEKDIEYYFKECFWGTFSRSIVLPVNVKGDLAHAKFQNGVLNISIPKQKIDNKISIEIIDD</sequence>
<dbReference type="Pfam" id="PF00011">
    <property type="entry name" value="HSP20"/>
    <property type="match status" value="1"/>
</dbReference>
<evidence type="ECO:0000313" key="5">
    <source>
        <dbReference type="Proteomes" id="UP000178349"/>
    </source>
</evidence>
<dbReference type="AlphaFoldDB" id="A0A1F6NRH3"/>
<evidence type="ECO:0000256" key="2">
    <source>
        <dbReference type="RuleBase" id="RU003616"/>
    </source>
</evidence>
<dbReference type="Gene3D" id="2.60.40.790">
    <property type="match status" value="1"/>
</dbReference>
<evidence type="ECO:0000259" key="3">
    <source>
        <dbReference type="PROSITE" id="PS01031"/>
    </source>
</evidence>
<dbReference type="InterPro" id="IPR002068">
    <property type="entry name" value="A-crystallin/Hsp20_dom"/>
</dbReference>
<dbReference type="InterPro" id="IPR008978">
    <property type="entry name" value="HSP20-like_chaperone"/>
</dbReference>
<comment type="similarity">
    <text evidence="1 2">Belongs to the small heat shock protein (HSP20) family.</text>
</comment>
<accession>A0A1F6NRH3</accession>
<organism evidence="4 5">
    <name type="scientific">Candidatus Magasanikbacteria bacterium RIFOXYC12_FULL_33_11</name>
    <dbReference type="NCBI Taxonomy" id="1798701"/>
    <lineage>
        <taxon>Bacteria</taxon>
        <taxon>Candidatus Magasanikiibacteriota</taxon>
    </lineage>
</organism>
<gene>
    <name evidence="4" type="ORF">A2493_03765</name>
</gene>
<protein>
    <recommendedName>
        <fullName evidence="3">SHSP domain-containing protein</fullName>
    </recommendedName>
</protein>
<dbReference type="InterPro" id="IPR031107">
    <property type="entry name" value="Small_HSP"/>
</dbReference>
<dbReference type="CDD" id="cd06464">
    <property type="entry name" value="ACD_sHsps-like"/>
    <property type="match status" value="1"/>
</dbReference>
<comment type="caution">
    <text evidence="4">The sequence shown here is derived from an EMBL/GenBank/DDBJ whole genome shotgun (WGS) entry which is preliminary data.</text>
</comment>
<dbReference type="PANTHER" id="PTHR11527">
    <property type="entry name" value="HEAT-SHOCK PROTEIN 20 FAMILY MEMBER"/>
    <property type="match status" value="1"/>
</dbReference>
<proteinExistence type="inferred from homology"/>
<dbReference type="EMBL" id="MFQW01000022">
    <property type="protein sequence ID" value="OGH86363.1"/>
    <property type="molecule type" value="Genomic_DNA"/>
</dbReference>
<dbReference type="PROSITE" id="PS01031">
    <property type="entry name" value="SHSP"/>
    <property type="match status" value="1"/>
</dbReference>
<evidence type="ECO:0000313" key="4">
    <source>
        <dbReference type="EMBL" id="OGH86363.1"/>
    </source>
</evidence>
<evidence type="ECO:0000256" key="1">
    <source>
        <dbReference type="PROSITE-ProRule" id="PRU00285"/>
    </source>
</evidence>
<reference evidence="4 5" key="1">
    <citation type="journal article" date="2016" name="Nat. Commun.">
        <title>Thousands of microbial genomes shed light on interconnected biogeochemical processes in an aquifer system.</title>
        <authorList>
            <person name="Anantharaman K."/>
            <person name="Brown C.T."/>
            <person name="Hug L.A."/>
            <person name="Sharon I."/>
            <person name="Castelle C.J."/>
            <person name="Probst A.J."/>
            <person name="Thomas B.C."/>
            <person name="Singh A."/>
            <person name="Wilkins M.J."/>
            <person name="Karaoz U."/>
            <person name="Brodie E.L."/>
            <person name="Williams K.H."/>
            <person name="Hubbard S.S."/>
            <person name="Banfield J.F."/>
        </authorList>
    </citation>
    <scope>NUCLEOTIDE SEQUENCE [LARGE SCALE GENOMIC DNA]</scope>
</reference>
<feature type="domain" description="SHSP" evidence="3">
    <location>
        <begin position="40"/>
        <end position="153"/>
    </location>
</feature>
<dbReference type="Proteomes" id="UP000178349">
    <property type="component" value="Unassembled WGS sequence"/>
</dbReference>